<dbReference type="HOGENOM" id="CLU_064903_0_2_9"/>
<feature type="domain" description="BMC" evidence="4">
    <location>
        <begin position="7"/>
        <end position="91"/>
    </location>
</feature>
<dbReference type="InterPro" id="IPR050575">
    <property type="entry name" value="BMC_shell"/>
</dbReference>
<proteinExistence type="inferred from homology"/>
<dbReference type="eggNOG" id="COG4577">
    <property type="taxonomic scope" value="Bacteria"/>
</dbReference>
<dbReference type="Gene3D" id="3.30.70.1710">
    <property type="match status" value="1"/>
</dbReference>
<evidence type="ECO:0000256" key="3">
    <source>
        <dbReference type="PROSITE-ProRule" id="PRU01278"/>
    </source>
</evidence>
<evidence type="ECO:0000259" key="4">
    <source>
        <dbReference type="PROSITE" id="PS51930"/>
    </source>
</evidence>
<evidence type="ECO:0000313" key="6">
    <source>
        <dbReference type="Proteomes" id="UP000002814"/>
    </source>
</evidence>
<evidence type="ECO:0000313" key="5">
    <source>
        <dbReference type="EMBL" id="EFV99177.1"/>
    </source>
</evidence>
<dbReference type="PROSITE" id="PS51930">
    <property type="entry name" value="BMC_2"/>
    <property type="match status" value="1"/>
</dbReference>
<dbReference type="InterPro" id="IPR000249">
    <property type="entry name" value="BMC_dom"/>
</dbReference>
<reference evidence="5 6" key="1">
    <citation type="submission" date="2010-12" db="EMBL/GenBank/DDBJ databases">
        <authorList>
            <person name="Muzny D."/>
            <person name="Qin X."/>
            <person name="Deng J."/>
            <person name="Jiang H."/>
            <person name="Liu Y."/>
            <person name="Qu J."/>
            <person name="Song X.-Z."/>
            <person name="Zhang L."/>
            <person name="Thornton R."/>
            <person name="Coyle M."/>
            <person name="Francisco L."/>
            <person name="Jackson L."/>
            <person name="Javaid M."/>
            <person name="Korchina V."/>
            <person name="Kovar C."/>
            <person name="Mata R."/>
            <person name="Mathew T."/>
            <person name="Ngo R."/>
            <person name="Nguyen L."/>
            <person name="Nguyen N."/>
            <person name="Okwuonu G."/>
            <person name="Ongeri F."/>
            <person name="Pham C."/>
            <person name="Simmons D."/>
            <person name="Wilczek-Boney K."/>
            <person name="Hale W."/>
            <person name="Jakkamsetti A."/>
            <person name="Pham P."/>
            <person name="Ruth R."/>
            <person name="San Lucas F."/>
            <person name="Warren J."/>
            <person name="Zhang J."/>
            <person name="Zhao Z."/>
            <person name="Zhou C."/>
            <person name="Zhu D."/>
            <person name="Lee S."/>
            <person name="Bess C."/>
            <person name="Blankenburg K."/>
            <person name="Forbes L."/>
            <person name="Fu Q."/>
            <person name="Gubbala S."/>
            <person name="Hirani K."/>
            <person name="Jayaseelan J.C."/>
            <person name="Lara F."/>
            <person name="Munidasa M."/>
            <person name="Palculict T."/>
            <person name="Patil S."/>
            <person name="Pu L.-L."/>
            <person name="Saada N."/>
            <person name="Tang L."/>
            <person name="Weissenberger G."/>
            <person name="Zhu Y."/>
            <person name="Hemphill L."/>
            <person name="Shang Y."/>
            <person name="Youmans B."/>
            <person name="Ayvaz T."/>
            <person name="Ross M."/>
            <person name="Santibanez J."/>
            <person name="Aqrawi P."/>
            <person name="Gross S."/>
            <person name="Joshi V."/>
            <person name="Fowler G."/>
            <person name="Nazareth L."/>
            <person name="Reid J."/>
            <person name="Worley K."/>
            <person name="Petrosino J."/>
            <person name="Highlander S."/>
            <person name="Gibbs R."/>
        </authorList>
    </citation>
    <scope>NUCLEOTIDE SEQUENCE [LARGE SCALE GENOMIC DNA]</scope>
    <source>
        <strain evidence="5 6">ATCC 700641</strain>
    </source>
</reference>
<evidence type="ECO:0000256" key="2">
    <source>
        <dbReference type="ARBA" id="ARBA00024446"/>
    </source>
</evidence>
<comment type="subcellular location">
    <subcellularLocation>
        <location evidence="1">Bacterial microcompartment</location>
    </subcellularLocation>
</comment>
<sequence length="222" mass="24543">MLMVEKALGLIEVRGFLGAIVVADAALKAANVSLLNVETVKSGLNTVQLVGDVSAVRSAVEAAVEIAQEQPYYLHSHVIARLDSQTDSILIPIRKEESKEVSKVETTSSVEESESNDLDSLEITEVSLEPLVSEVEETSVEEISVEETSVEEIVSDIVSDIVVEEENSTEEHLKYSEEELKKFKVVELRSIAYREDKVDLSKKEIKFANKQLLIQALLKLKS</sequence>
<dbReference type="CDD" id="cd07045">
    <property type="entry name" value="BMC_CcmK_like"/>
    <property type="match status" value="1"/>
</dbReference>
<dbReference type="SMART" id="SM00877">
    <property type="entry name" value="BMC"/>
    <property type="match status" value="1"/>
</dbReference>
<dbReference type="AlphaFoldDB" id="E7SAR8"/>
<organism evidence="5 6">
    <name type="scientific">Streptococcus australis ATCC 700641</name>
    <dbReference type="NCBI Taxonomy" id="888833"/>
    <lineage>
        <taxon>Bacteria</taxon>
        <taxon>Bacillati</taxon>
        <taxon>Bacillota</taxon>
        <taxon>Bacilli</taxon>
        <taxon>Lactobacillales</taxon>
        <taxon>Streptococcaceae</taxon>
        <taxon>Streptococcus</taxon>
    </lineage>
</organism>
<name>E7SAR8_9STRE</name>
<dbReference type="InterPro" id="IPR044872">
    <property type="entry name" value="CcmK/CsoS1_BMC"/>
</dbReference>
<dbReference type="PANTHER" id="PTHR33941">
    <property type="entry name" value="PROPANEDIOL UTILIZATION PROTEIN PDUA"/>
    <property type="match status" value="1"/>
</dbReference>
<dbReference type="PANTHER" id="PTHR33941:SF11">
    <property type="entry name" value="BACTERIAL MICROCOMPARTMENT SHELL PROTEIN PDUJ"/>
    <property type="match status" value="1"/>
</dbReference>
<comment type="caution">
    <text evidence="5">The sequence shown here is derived from an EMBL/GenBank/DDBJ whole genome shotgun (WGS) entry which is preliminary data.</text>
</comment>
<keyword evidence="6" id="KW-1185">Reference proteome</keyword>
<evidence type="ECO:0000256" key="1">
    <source>
        <dbReference type="ARBA" id="ARBA00024322"/>
    </source>
</evidence>
<dbReference type="SUPFAM" id="SSF143414">
    <property type="entry name" value="CcmK-like"/>
    <property type="match status" value="1"/>
</dbReference>
<accession>E7SAR8</accession>
<dbReference type="Proteomes" id="UP000002814">
    <property type="component" value="Unassembled WGS sequence"/>
</dbReference>
<dbReference type="GO" id="GO:0031469">
    <property type="term" value="C:bacterial microcompartment"/>
    <property type="evidence" value="ECO:0007669"/>
    <property type="project" value="UniProtKB-SubCell"/>
</dbReference>
<dbReference type="InterPro" id="IPR037233">
    <property type="entry name" value="CcmK-like_sf"/>
</dbReference>
<dbReference type="EMBL" id="AEQR01000019">
    <property type="protein sequence ID" value="EFV99177.1"/>
    <property type="molecule type" value="Genomic_DNA"/>
</dbReference>
<comment type="similarity">
    <text evidence="3">Belongs to the bacterial microcompartments protein family.</text>
</comment>
<protein>
    <submittedName>
        <fullName evidence="5">BMC domain protein</fullName>
    </submittedName>
</protein>
<gene>
    <name evidence="5" type="ORF">HMPREF9421_1285</name>
</gene>
<dbReference type="Pfam" id="PF00936">
    <property type="entry name" value="BMC"/>
    <property type="match status" value="1"/>
</dbReference>
<keyword evidence="2" id="KW-1283">Bacterial microcompartment</keyword>